<proteinExistence type="predicted"/>
<dbReference type="PANTHER" id="PTHR32085">
    <property type="entry name" value="PROTEIN CSF1"/>
    <property type="match status" value="1"/>
</dbReference>
<feature type="region of interest" description="Disordered" evidence="1">
    <location>
        <begin position="1104"/>
        <end position="1183"/>
    </location>
</feature>
<feature type="compositionally biased region" description="Basic and acidic residues" evidence="1">
    <location>
        <begin position="321"/>
        <end position="352"/>
    </location>
</feature>
<organism evidence="3 4">
    <name type="scientific">Serendipita vermifera MAFF 305830</name>
    <dbReference type="NCBI Taxonomy" id="933852"/>
    <lineage>
        <taxon>Eukaryota</taxon>
        <taxon>Fungi</taxon>
        <taxon>Dikarya</taxon>
        <taxon>Basidiomycota</taxon>
        <taxon>Agaricomycotina</taxon>
        <taxon>Agaricomycetes</taxon>
        <taxon>Sebacinales</taxon>
        <taxon>Serendipitaceae</taxon>
        <taxon>Serendipita</taxon>
    </lineage>
</organism>
<protein>
    <recommendedName>
        <fullName evidence="2">Csf1 N-terminal domain-containing protein</fullName>
    </recommendedName>
</protein>
<feature type="compositionally biased region" description="Low complexity" evidence="1">
    <location>
        <begin position="2670"/>
        <end position="2679"/>
    </location>
</feature>
<feature type="region of interest" description="Disordered" evidence="1">
    <location>
        <begin position="3070"/>
        <end position="3121"/>
    </location>
</feature>
<feature type="region of interest" description="Disordered" evidence="1">
    <location>
        <begin position="298"/>
        <end position="352"/>
    </location>
</feature>
<dbReference type="InterPro" id="IPR048636">
    <property type="entry name" value="Csf1_N"/>
</dbReference>
<dbReference type="EMBL" id="KN824282">
    <property type="protein sequence ID" value="KIM31189.1"/>
    <property type="molecule type" value="Genomic_DNA"/>
</dbReference>
<reference evidence="4" key="2">
    <citation type="submission" date="2015-01" db="EMBL/GenBank/DDBJ databases">
        <title>Evolutionary Origins and Diversification of the Mycorrhizal Mutualists.</title>
        <authorList>
            <consortium name="DOE Joint Genome Institute"/>
            <consortium name="Mycorrhizal Genomics Consortium"/>
            <person name="Kohler A."/>
            <person name="Kuo A."/>
            <person name="Nagy L.G."/>
            <person name="Floudas D."/>
            <person name="Copeland A."/>
            <person name="Barry K.W."/>
            <person name="Cichocki N."/>
            <person name="Veneault-Fourrey C."/>
            <person name="LaButti K."/>
            <person name="Lindquist E.A."/>
            <person name="Lipzen A."/>
            <person name="Lundell T."/>
            <person name="Morin E."/>
            <person name="Murat C."/>
            <person name="Riley R."/>
            <person name="Ohm R."/>
            <person name="Sun H."/>
            <person name="Tunlid A."/>
            <person name="Henrissat B."/>
            <person name="Grigoriev I.V."/>
            <person name="Hibbett D.S."/>
            <person name="Martin F."/>
        </authorList>
    </citation>
    <scope>NUCLEOTIDE SEQUENCE [LARGE SCALE GENOMIC DNA]</scope>
    <source>
        <strain evidence="4">MAFF 305830</strain>
    </source>
</reference>
<feature type="compositionally biased region" description="Acidic residues" evidence="1">
    <location>
        <begin position="1164"/>
        <end position="1178"/>
    </location>
</feature>
<reference evidence="3 4" key="1">
    <citation type="submission" date="2014-04" db="EMBL/GenBank/DDBJ databases">
        <authorList>
            <consortium name="DOE Joint Genome Institute"/>
            <person name="Kuo A."/>
            <person name="Zuccaro A."/>
            <person name="Kohler A."/>
            <person name="Nagy L.G."/>
            <person name="Floudas D."/>
            <person name="Copeland A."/>
            <person name="Barry K.W."/>
            <person name="Cichocki N."/>
            <person name="Veneault-Fourrey C."/>
            <person name="LaButti K."/>
            <person name="Lindquist E.A."/>
            <person name="Lipzen A."/>
            <person name="Lundell T."/>
            <person name="Morin E."/>
            <person name="Murat C."/>
            <person name="Sun H."/>
            <person name="Tunlid A."/>
            <person name="Henrissat B."/>
            <person name="Grigoriev I.V."/>
            <person name="Hibbett D.S."/>
            <person name="Martin F."/>
            <person name="Nordberg H.P."/>
            <person name="Cantor M.N."/>
            <person name="Hua S.X."/>
        </authorList>
    </citation>
    <scope>NUCLEOTIDE SEQUENCE [LARGE SCALE GENOMIC DNA]</scope>
    <source>
        <strain evidence="3 4">MAFF 305830</strain>
    </source>
</reference>
<dbReference type="PANTHER" id="PTHR32085:SF3">
    <property type="entry name" value="PROTEIN CSF1"/>
    <property type="match status" value="1"/>
</dbReference>
<feature type="compositionally biased region" description="Polar residues" evidence="1">
    <location>
        <begin position="3085"/>
        <end position="3110"/>
    </location>
</feature>
<dbReference type="STRING" id="933852.A0A0C3BGC0"/>
<evidence type="ECO:0000259" key="2">
    <source>
        <dbReference type="Pfam" id="PF21678"/>
    </source>
</evidence>
<dbReference type="GO" id="GO:0016020">
    <property type="term" value="C:membrane"/>
    <property type="evidence" value="ECO:0007669"/>
    <property type="project" value="InterPro"/>
</dbReference>
<keyword evidence="4" id="KW-1185">Reference proteome</keyword>
<gene>
    <name evidence="3" type="ORF">M408DRAFT_327476</name>
</gene>
<evidence type="ECO:0000256" key="1">
    <source>
        <dbReference type="SAM" id="MobiDB-lite"/>
    </source>
</evidence>
<evidence type="ECO:0000313" key="3">
    <source>
        <dbReference type="EMBL" id="KIM31189.1"/>
    </source>
</evidence>
<feature type="region of interest" description="Disordered" evidence="1">
    <location>
        <begin position="1217"/>
        <end position="1244"/>
    </location>
</feature>
<dbReference type="HOGENOM" id="CLU_000463_0_0_1"/>
<feature type="region of interest" description="Disordered" evidence="1">
    <location>
        <begin position="85"/>
        <end position="122"/>
    </location>
</feature>
<dbReference type="Proteomes" id="UP000054097">
    <property type="component" value="Unassembled WGS sequence"/>
</dbReference>
<feature type="region of interest" description="Disordered" evidence="1">
    <location>
        <begin position="2187"/>
        <end position="2208"/>
    </location>
</feature>
<dbReference type="GO" id="GO:0006113">
    <property type="term" value="P:fermentation"/>
    <property type="evidence" value="ECO:0007669"/>
    <property type="project" value="InterPro"/>
</dbReference>
<sequence length="3196" mass="355972">MLRDVRYYSANQTIRAVKCYITWRYWLWRARDKNETEPDDPEEGTHGKSRVTLPCRILIRFEGLEWLLYNRTMVFDDILRQAEKSETTSSVHSEPTLARPPEIHEPVESLRPPESVRTKLERSRWSPETRFSALPAEDPRNHMERTRSINEQRYPPPGFRIAIPKLDFPSKIWSWLLSFAPTFDLNDLLPIALEAKRGAIVLGNASMPTIFTVRFGTGDGTYNIGPSRSRFDEYKQCYTFDFRGVHISADDNPDHVATMVNDGKRIHEQFARYKPTSRMGHAFSDFRESMRGVTIDNLQTEQKEERPEPKPWTGLSTFMTEAEREKRRQQEQEEANKRAEKRKQEVGPEYAKERALLDTQRLQAVYYVDVAGTVPENPVSMEGTDELVDIGNGDVAPQWGVDLVMHGGVIVYGPWADRQRVYLQRALSPPAYSVVSQTTPLKTGESRLWTEFTLRVEFADETNLRIPCRESSKDWQFDHLADLGEHRRQAAQLGCKVSRNSTINYSMPLVASAAGYQTSLKVQLMRIALDSSLNGKVFMEAEKCKIICSLPSPLRWNDARQWDFNITIDRPEIYLLRDHITLFTDLGKDWSAGPPTDILYFIPMKYVVTIVLKNYSLSFNVNDQNIVDSPNDPDANTLLTLRGSHINGSVEIPSIKYRPEATTVPFSLESADKLGLWLTFPKWNTRAAHATNQLTEIGRLRSLRLDGSYKYYATVHPNFVDQLKLVLYGRTCSFKCFGWAIRHFMVLQANYFGSFTNFTLPSEAKFRHHRKETLGDPVDKKYREGQSNALEVCMEMQVTDATIALPEALLGYEIAEDSNSHNHHGIGSCLLIAVPETSLSFRLHDYAMEMTLNFHHIGISSEATCPDKMLWDAAMDRRKRKEICSISELDIIAHRLFGPRPQTATYVCIWEIGVGDISATIAPPDIAKIGAVLTSFQLNFKDELNAPAQEFMPALYPDVTFLKLRTGSLRVNVQTDKTALVVSVPQGIQFSLHDLSTDTAAGTICLLIPAGQLQSLIKSSADSQIWLEAATVGFDVALDVISRPCDWKLKGREQTNFVKEQDVLTRRVPFIYEKGAPLGKRATRLGPFFLSHPSVVAPIGIAASPGKAESAPSLHSEETTQHSDADERLAMSRPPSVRNWEMGAQESSGPDESDEPYSGVDTASDTEDMSEDEWDDDGGWPSIGHHANVVQQFRQIYDDTATGSNMPRFELVKEVRAPMAARKTSQSQQRKSSRKLARDAQIRKRGDRDDVTEVIIVSKRGIDVMLNPILVHVVQDILPAIYKKAPSVELELDGVMASFMQLKPSSPSVNRVALDLNMPSIRFRSVQSILSSEEAENLREPFGNPPPSQYLPAHSRIVSILDIQVMYPFASGVLGSADFPMTLGVQQANATLSTYDSHLLPSMHRRNSHFAKPIVELTVADSHATIGQSVHSTLGNVQVTFQAEAPAPVMATLAMAGRAATEVQRTVETWADVGTARSRYVIFAVLDATEKAQSDPLSTAVTSYLVQAGRPSQLRGDVCWKILNHARQRLPNLAIGDKEPILVASQNADYELPVTNAPQLAATLKEAWRDFTGDLSEEEIEQLPLVKLLYPSKPPTTFISQQIQPISIKTGFFQFTLEQQSEVGSHVRLGPFNIDILERRPTVTIPVIAVSSVSLARPSNVAPLPNFRHVGVVCDLGAFHVDLSPALIPFAGKIVRAQKHLAPPPRSPTSPTMGHMQNLIPLVKTSPNTFVVDLSLHFKDLTISSRAYNFNFEVTLLHPTLVLHSRLGSLSPRPFLQLAADTAGTVSCAWDEFQLRVIEDSGTTARTTLAEFTTQAVFANAAWYSRTRDKPIVRVTLGIGRIFMSVPRHISRLLQSVETWWKDYFLNQVNPLLNLIAVASSPRPTRTIAFKPQGGLTIDVQANIDIVEIRLHAVLGIWLVWQIQNMGITAQGNKTTDLENAEGSAVLRIASQTVALETWKDPDDPSSILLDHSFKFPFPPFQVSARLAENVFRCRGAFKMFEVVLNANAVDAFVRASRQLASSDLERIFMLFQKYQPTKSSTSPSFPSPQRPTLKALSLQVDFVLAGFRLVLEGESSMCFFDVAEISGEGSGAKEWSFRVSDISFSLAPKAAASRKDFDRRYRLAYMVFDLHTKSTYNQDTETHLLELSIDKVHAVLQAAALGVLGDLVDSYQAEVLRGREEVMRQRSMRRRRNHSFNEPPLRTKNRAAPTPWLDKRVVKVVVNNFGAAIPLTLNKAGPFLPSEASSVPAFLFSILSVQFKTQFGEAGDASVSRFALQFLHSFDQSNPGHFISKNNNSQNQMIYPQMQADVRSRSTLTSVEWLVNANVSGFELDLDPNIATFVFSLLDVYRHGVSSLEALADAVQTTDHGLPPSVPNNERPIHRGSLNSLNTRTTHILTSLEFQSGRVRLHHEANQRAPSMGSLSLLSPNSDSPRSEMSVDILLPVVSLWAEWRATPASIKGGSTSDELPSSLLFKSTIHSSKNTVSPTILHFVSQLLAKIENRLNKRLESPPKKAVTTDLDSGDGYAPKAFQAMSITFTLRIDQSTLDFTCKPDVNVRGGLHWESGGFVATATPGAKSVAFTGSVEGLTAYLKHDYLNDNCVEASISDLAFSAALSASRDEAGMGVSRASIVIETDLKATALFARLQDILCFKAVWFDSLTPVTNQTGSPTSPATATTRESTVSTRLKPRRRWTTALILKIRRLEAEADLGSAISKVTLKMEPLTLRTLFTERLSEVCLAVNALDVVGSGLFSGSITVPNCLFRTVRGRDKTYDYSDDKQSLLKILLESGQLRMEVSYESKTIFLYDSRPLRISILDDWSGCQNVHEEHKLLLDFVLVAAGVNIAATTSAPAVFLDMVQRIQSLLASQYEGAAAESKAYRQASVPKRKLDDVATSLVQGPSRDKAISLDWTIVQNMEVNLGQLFIGIARESLSDKEAWGGLQASEFKARLIRHVRGAAEDEGSSEMSLALGSLHLHRYTSVAAGAVTTATQWLERRSGKKEVLTVPAMRVDMKTREFLEGATHVLAYDLQNELGVPNSTRQFSIGTDLVLFDWFRDTYTLTVERFAEVKSRHNPGPSEDKQPKGPNSSDDLPQQFSLEPTARNTVTPSRSGPFERGGKQWRPESIKMVPPVIQQLGNFSPGFGFYNLVVQGSLDQALAIWIHELVTRPVSELNSVLLSLYTKQLRTQGREEVRLP</sequence>
<dbReference type="InterPro" id="IPR029636">
    <property type="entry name" value="Csf1"/>
</dbReference>
<dbReference type="OrthoDB" id="10051416at2759"/>
<dbReference type="Pfam" id="PF21678">
    <property type="entry name" value="Csf1_N"/>
    <property type="match status" value="1"/>
</dbReference>
<name>A0A0C3BGC0_SERVB</name>
<evidence type="ECO:0000313" key="4">
    <source>
        <dbReference type="Proteomes" id="UP000054097"/>
    </source>
</evidence>
<accession>A0A0C3BGC0</accession>
<feature type="compositionally biased region" description="Basic and acidic residues" evidence="1">
    <location>
        <begin position="1115"/>
        <end position="1130"/>
    </location>
</feature>
<feature type="domain" description="Csf1 N-terminal" evidence="2">
    <location>
        <begin position="186"/>
        <end position="764"/>
    </location>
</feature>
<feature type="region of interest" description="Disordered" evidence="1">
    <location>
        <begin position="2666"/>
        <end position="2686"/>
    </location>
</feature>